<evidence type="ECO:0000256" key="2">
    <source>
        <dbReference type="ARBA" id="ARBA00022448"/>
    </source>
</evidence>
<dbReference type="PROSITE" id="PS50929">
    <property type="entry name" value="ABC_TM1F"/>
    <property type="match status" value="1"/>
</dbReference>
<evidence type="ECO:0000259" key="10">
    <source>
        <dbReference type="PROSITE" id="PS50929"/>
    </source>
</evidence>
<keyword evidence="6 8" id="KW-1133">Transmembrane helix</keyword>
<dbReference type="CDD" id="cd18547">
    <property type="entry name" value="ABC_6TM_Tm288_like"/>
    <property type="match status" value="1"/>
</dbReference>
<comment type="caution">
    <text evidence="11">The sequence shown here is derived from an EMBL/GenBank/DDBJ whole genome shotgun (WGS) entry which is preliminary data.</text>
</comment>
<dbReference type="InterPro" id="IPR003439">
    <property type="entry name" value="ABC_transporter-like_ATP-bd"/>
</dbReference>
<feature type="transmembrane region" description="Helical" evidence="8">
    <location>
        <begin position="33"/>
        <end position="52"/>
    </location>
</feature>
<dbReference type="InterPro" id="IPR027417">
    <property type="entry name" value="P-loop_NTPase"/>
</dbReference>
<evidence type="ECO:0000256" key="7">
    <source>
        <dbReference type="ARBA" id="ARBA00023136"/>
    </source>
</evidence>
<accession>A0A391P7B9</accession>
<dbReference type="RefSeq" id="WP_119298875.1">
    <property type="nucleotide sequence ID" value="NZ_BHGK01000001.1"/>
</dbReference>
<dbReference type="GO" id="GO:0016887">
    <property type="term" value="F:ATP hydrolysis activity"/>
    <property type="evidence" value="ECO:0007669"/>
    <property type="project" value="InterPro"/>
</dbReference>
<dbReference type="PANTHER" id="PTHR43394">
    <property type="entry name" value="ATP-DEPENDENT PERMEASE MDL1, MITOCHONDRIAL"/>
    <property type="match status" value="1"/>
</dbReference>
<keyword evidence="7 8" id="KW-0472">Membrane</keyword>
<keyword evidence="3 8" id="KW-0812">Transmembrane</keyword>
<dbReference type="AlphaFoldDB" id="A0A391P7B9"/>
<evidence type="ECO:0000259" key="9">
    <source>
        <dbReference type="PROSITE" id="PS50893"/>
    </source>
</evidence>
<keyword evidence="5" id="KW-0067">ATP-binding</keyword>
<dbReference type="EMBL" id="BHGK01000001">
    <property type="protein sequence ID" value="GCA68226.1"/>
    <property type="molecule type" value="Genomic_DNA"/>
</dbReference>
<dbReference type="CDD" id="cd03254">
    <property type="entry name" value="ABCC_Glucan_exporter_like"/>
    <property type="match status" value="1"/>
</dbReference>
<evidence type="ECO:0000256" key="6">
    <source>
        <dbReference type="ARBA" id="ARBA00022989"/>
    </source>
</evidence>
<keyword evidence="4" id="KW-0547">Nucleotide-binding</keyword>
<dbReference type="PROSITE" id="PS50893">
    <property type="entry name" value="ABC_TRANSPORTER_2"/>
    <property type="match status" value="1"/>
</dbReference>
<organism evidence="11 12">
    <name type="scientific">Mediterraneibacter butyricigenes</name>
    <dbReference type="NCBI Taxonomy" id="2316025"/>
    <lineage>
        <taxon>Bacteria</taxon>
        <taxon>Bacillati</taxon>
        <taxon>Bacillota</taxon>
        <taxon>Clostridia</taxon>
        <taxon>Lachnospirales</taxon>
        <taxon>Lachnospiraceae</taxon>
        <taxon>Mediterraneibacter</taxon>
    </lineage>
</organism>
<dbReference type="InterPro" id="IPR011527">
    <property type="entry name" value="ABC1_TM_dom"/>
</dbReference>
<dbReference type="PROSITE" id="PS00211">
    <property type="entry name" value="ABC_TRANSPORTER_1"/>
    <property type="match status" value="1"/>
</dbReference>
<dbReference type="InterPro" id="IPR036640">
    <property type="entry name" value="ABC1_TM_sf"/>
</dbReference>
<feature type="transmembrane region" description="Helical" evidence="8">
    <location>
        <begin position="80"/>
        <end position="101"/>
    </location>
</feature>
<dbReference type="GO" id="GO:0015421">
    <property type="term" value="F:ABC-type oligopeptide transporter activity"/>
    <property type="evidence" value="ECO:0007669"/>
    <property type="project" value="TreeGrafter"/>
</dbReference>
<evidence type="ECO:0000313" key="12">
    <source>
        <dbReference type="Proteomes" id="UP000265643"/>
    </source>
</evidence>
<dbReference type="GO" id="GO:0005524">
    <property type="term" value="F:ATP binding"/>
    <property type="evidence" value="ECO:0007669"/>
    <property type="project" value="UniProtKB-KW"/>
</dbReference>
<dbReference type="GO" id="GO:0005886">
    <property type="term" value="C:plasma membrane"/>
    <property type="evidence" value="ECO:0007669"/>
    <property type="project" value="UniProtKB-SubCell"/>
</dbReference>
<evidence type="ECO:0000256" key="3">
    <source>
        <dbReference type="ARBA" id="ARBA00022692"/>
    </source>
</evidence>
<evidence type="ECO:0000256" key="4">
    <source>
        <dbReference type="ARBA" id="ARBA00022741"/>
    </source>
</evidence>
<dbReference type="InterPro" id="IPR017871">
    <property type="entry name" value="ABC_transporter-like_CS"/>
</dbReference>
<dbReference type="InterPro" id="IPR039421">
    <property type="entry name" value="Type_1_exporter"/>
</dbReference>
<comment type="subcellular location">
    <subcellularLocation>
        <location evidence="1">Cell membrane</location>
        <topology evidence="1">Multi-pass membrane protein</topology>
    </subcellularLocation>
</comment>
<gene>
    <name evidence="11" type="ORF">KGMB01110_26620</name>
</gene>
<sequence length="633" mass="70022">MAGMNRRVPQGKKLGKEQLGLLKRLGAYVFRDYGRHCLAVVILILVSVLANVQGTMFMRNLIDDYITPFLLSDHPNFSPLAHAIGKVAVFYAIGVISTYLYNRIMVNVTQGTLKNMRDDLFSHMEKLPIRYFDSHAHGDIMSVYTNDIDTLRQMISQSAPQLINSAVTIVSVFVSMLILNIPLTVVSMIMVAIMVTGSKKAAGISGRQFGLQQKNLGAVNGYIEEMMNGQKVVKVFCHEEQAIAEFKELNNRLYESADKANTYANYLGPLNAQLGNISYVVCAVVGGALALNGIGGFTLGGLASFLTFNKSFSMPINQISMQLNAIVMAMAGADRIFRLMDEKEEEDEGYVTLVNAKEENGALTECEERTGRWAWKHVHQADDSVDYIELKGDVVFEDVDFGYDPKKIVLHDVNLYAQPGQKIAFVGSTGAGKTTITNLINRFYDIQEGKIRYDGINISKICKPDLRRSLGIVLQDTHLFTGTVKENIRFGKLNATDEEVVRAAKLVNADGFIRRLPNGYDTVLTGDGGSLSQGQRQLISIARAAIADPPVLILDEATSSIDTRTEQIVQDGMDRLMHGRTTFVIAHRLSTVRNSDCIMVLEQGRIIERGTHDQLIAEMGKYYQLYTGNVIGA</sequence>
<name>A0A391P7B9_9FIRM</name>
<dbReference type="PANTHER" id="PTHR43394:SF1">
    <property type="entry name" value="ATP-BINDING CASSETTE SUB-FAMILY B MEMBER 10, MITOCHONDRIAL"/>
    <property type="match status" value="1"/>
</dbReference>
<evidence type="ECO:0000256" key="5">
    <source>
        <dbReference type="ARBA" id="ARBA00022840"/>
    </source>
</evidence>
<dbReference type="SUPFAM" id="SSF52540">
    <property type="entry name" value="P-loop containing nucleoside triphosphate hydrolases"/>
    <property type="match status" value="1"/>
</dbReference>
<keyword evidence="12" id="KW-1185">Reference proteome</keyword>
<feature type="domain" description="ABC transmembrane type-1" evidence="10">
    <location>
        <begin position="38"/>
        <end position="328"/>
    </location>
</feature>
<protein>
    <submittedName>
        <fullName evidence="11">ABC transporter</fullName>
    </submittedName>
</protein>
<dbReference type="InterPro" id="IPR003593">
    <property type="entry name" value="AAA+_ATPase"/>
</dbReference>
<reference evidence="12" key="1">
    <citation type="submission" date="2018-09" db="EMBL/GenBank/DDBJ databases">
        <title>Draft Genome Sequence of Mediterraneibacter sp. KCTC 15684.</title>
        <authorList>
            <person name="Kim J.S."/>
            <person name="Han K.I."/>
            <person name="Suh M.K."/>
            <person name="Lee K.C."/>
            <person name="Eom M.K."/>
            <person name="Lee J.H."/>
            <person name="Park S.H."/>
            <person name="Kang S.W."/>
            <person name="Park J.E."/>
            <person name="Oh B.S."/>
            <person name="Yu S.Y."/>
            <person name="Choi S.H."/>
            <person name="Lee D.H."/>
            <person name="Yoon H."/>
            <person name="Kim B."/>
            <person name="Yang S.J."/>
            <person name="Lee J.S."/>
        </authorList>
    </citation>
    <scope>NUCLEOTIDE SEQUENCE [LARGE SCALE GENOMIC DNA]</scope>
    <source>
        <strain evidence="12">KCTC 15684</strain>
    </source>
</reference>
<dbReference type="Pfam" id="PF00664">
    <property type="entry name" value="ABC_membrane"/>
    <property type="match status" value="1"/>
</dbReference>
<dbReference type="SUPFAM" id="SSF90123">
    <property type="entry name" value="ABC transporter transmembrane region"/>
    <property type="match status" value="1"/>
</dbReference>
<dbReference type="Proteomes" id="UP000265643">
    <property type="component" value="Unassembled WGS sequence"/>
</dbReference>
<evidence type="ECO:0000256" key="8">
    <source>
        <dbReference type="SAM" id="Phobius"/>
    </source>
</evidence>
<dbReference type="Pfam" id="PF00005">
    <property type="entry name" value="ABC_tran"/>
    <property type="match status" value="1"/>
</dbReference>
<dbReference type="SMART" id="SM00382">
    <property type="entry name" value="AAA"/>
    <property type="match status" value="1"/>
</dbReference>
<dbReference type="FunFam" id="3.40.50.300:FF:000287">
    <property type="entry name" value="Multidrug ABC transporter ATP-binding protein"/>
    <property type="match status" value="1"/>
</dbReference>
<proteinExistence type="predicted"/>
<feature type="transmembrane region" description="Helical" evidence="8">
    <location>
        <begin position="162"/>
        <end position="195"/>
    </location>
</feature>
<evidence type="ECO:0000256" key="1">
    <source>
        <dbReference type="ARBA" id="ARBA00004651"/>
    </source>
</evidence>
<feature type="domain" description="ABC transporter" evidence="9">
    <location>
        <begin position="394"/>
        <end position="628"/>
    </location>
</feature>
<keyword evidence="2" id="KW-0813">Transport</keyword>
<evidence type="ECO:0000313" key="11">
    <source>
        <dbReference type="EMBL" id="GCA68226.1"/>
    </source>
</evidence>
<dbReference type="Gene3D" id="3.40.50.300">
    <property type="entry name" value="P-loop containing nucleotide triphosphate hydrolases"/>
    <property type="match status" value="1"/>
</dbReference>
<dbReference type="Gene3D" id="1.20.1560.10">
    <property type="entry name" value="ABC transporter type 1, transmembrane domain"/>
    <property type="match status" value="1"/>
</dbReference>